<dbReference type="GO" id="GO:0005615">
    <property type="term" value="C:extracellular space"/>
    <property type="evidence" value="ECO:0007669"/>
    <property type="project" value="InterPro"/>
</dbReference>
<keyword evidence="6 11" id="KW-0378">Hydrolase</keyword>
<evidence type="ECO:0000256" key="1">
    <source>
        <dbReference type="ARBA" id="ARBA00004613"/>
    </source>
</evidence>
<dbReference type="PRINTS" id="PR00999">
    <property type="entry name" value="FUNGALYSIN"/>
</dbReference>
<keyword evidence="5 10" id="KW-0479">Metal-binding</keyword>
<comment type="subcellular location">
    <subcellularLocation>
        <location evidence="1 11">Secreted</location>
    </subcellularLocation>
</comment>
<evidence type="ECO:0000256" key="11">
    <source>
        <dbReference type="RuleBase" id="RU364017"/>
    </source>
</evidence>
<comment type="cofactor">
    <cofactor evidence="10">
        <name>Zn(2+)</name>
        <dbReference type="ChEBI" id="CHEBI:29105"/>
    </cofactor>
    <text evidence="10">Binds 1 zinc ion per subunit.</text>
</comment>
<dbReference type="Gene3D" id="3.10.170.10">
    <property type="match status" value="1"/>
</dbReference>
<dbReference type="Pfam" id="PF02128">
    <property type="entry name" value="Peptidase_M36"/>
    <property type="match status" value="2"/>
</dbReference>
<evidence type="ECO:0000256" key="8">
    <source>
        <dbReference type="ARBA" id="ARBA00023049"/>
    </source>
</evidence>
<dbReference type="GO" id="GO:0006508">
    <property type="term" value="P:proteolysis"/>
    <property type="evidence" value="ECO:0007669"/>
    <property type="project" value="UniProtKB-KW"/>
</dbReference>
<evidence type="ECO:0000256" key="3">
    <source>
        <dbReference type="ARBA" id="ARBA00022525"/>
    </source>
</evidence>
<comment type="similarity">
    <text evidence="2 11">Belongs to the peptidase M36 family.</text>
</comment>
<keyword evidence="3 11" id="KW-0964">Secreted</keyword>
<name>A0A8H3B004_9AGAM</name>
<evidence type="ECO:0000313" key="13">
    <source>
        <dbReference type="Proteomes" id="UP000663826"/>
    </source>
</evidence>
<dbReference type="EC" id="3.4.24.-" evidence="11"/>
<evidence type="ECO:0000256" key="10">
    <source>
        <dbReference type="PIRSR" id="PIRSR601842-2"/>
    </source>
</evidence>
<dbReference type="SUPFAM" id="SSF55486">
    <property type="entry name" value="Metalloproteases ('zincins'), catalytic domain"/>
    <property type="match status" value="1"/>
</dbReference>
<keyword evidence="4 11" id="KW-0645">Protease</keyword>
<keyword evidence="9 11" id="KW-0865">Zymogen</keyword>
<keyword evidence="7 10" id="KW-0862">Zinc</keyword>
<reference evidence="12" key="1">
    <citation type="submission" date="2021-01" db="EMBL/GenBank/DDBJ databases">
        <authorList>
            <person name="Kaushik A."/>
        </authorList>
    </citation>
    <scope>NUCLEOTIDE SEQUENCE</scope>
    <source>
        <strain evidence="12">AG1-1B</strain>
    </source>
</reference>
<dbReference type="PANTHER" id="PTHR33478:SF1">
    <property type="entry name" value="EXTRACELLULAR METALLOPROTEINASE MEP"/>
    <property type="match status" value="1"/>
</dbReference>
<evidence type="ECO:0000256" key="4">
    <source>
        <dbReference type="ARBA" id="ARBA00022670"/>
    </source>
</evidence>
<dbReference type="InterPro" id="IPR050371">
    <property type="entry name" value="Fungal_virulence_M36"/>
</dbReference>
<sequence>MIAAHADQATVDDLTRNFDKYINRMAVSHETHFVGSNAHPIVIISGLPGSVNPVKARVVYVQSPTEDNETELHAVWRMEIEMQDNWYEAYVSASDPSTIVSVVDWASDSPVPPAGGKLNALEAKIASGYVGSEDKPGSYKVWKWGLNDPKSGHRSVEPAWHDKIASPLGWHTISKKNNPAGSPDWLGKYDKHDDDHTYLNFTTTWGNNVFAHENWEGRNNWINNYRPNAGADLKFEFKYDPKAGLDESPAKSPKHYIDLSVTQLFYTSNMIHDLYYRYGFDEVSGNFQQDNYGRGGKEGDGIIANSQDGSGYNNANFMTVGPPSMFGFFAVIDTTASLPTVKTAGANKTVNPSTYSMLDEPGYWGPHAIGEVWAEILWVVSQHMIAKHGYSSTLFPPQPLDDGTIPIGDFYHPRTMGKPLVPKHGNTLMIQLVISAMKLQPCRPSFFDARDAIIQADELLTGGENFCELWAGFSSRGMGTDASLFNGSPWGGGVHTDGFRVPTKCKSDE</sequence>
<evidence type="ECO:0000256" key="5">
    <source>
        <dbReference type="ARBA" id="ARBA00022723"/>
    </source>
</evidence>
<dbReference type="PANTHER" id="PTHR33478">
    <property type="entry name" value="EXTRACELLULAR METALLOPROTEINASE MEP"/>
    <property type="match status" value="1"/>
</dbReference>
<dbReference type="InterPro" id="IPR027268">
    <property type="entry name" value="Peptidase_M4/M1_CTD_sf"/>
</dbReference>
<evidence type="ECO:0000256" key="9">
    <source>
        <dbReference type="ARBA" id="ARBA00023145"/>
    </source>
</evidence>
<protein>
    <recommendedName>
        <fullName evidence="11">Extracellular metalloproteinase</fullName>
        <ecNumber evidence="11">3.4.24.-</ecNumber>
    </recommendedName>
    <alternativeName>
        <fullName evidence="11">Fungalysin</fullName>
    </alternativeName>
</protein>
<evidence type="ECO:0000256" key="6">
    <source>
        <dbReference type="ARBA" id="ARBA00022801"/>
    </source>
</evidence>
<evidence type="ECO:0000313" key="12">
    <source>
        <dbReference type="EMBL" id="CAE6444415.1"/>
    </source>
</evidence>
<feature type="binding site" evidence="10">
    <location>
        <position position="108"/>
    </location>
    <ligand>
        <name>Zn(2+)</name>
        <dbReference type="ChEBI" id="CHEBI:29105"/>
        <note>catalytic</note>
    </ligand>
</feature>
<dbReference type="GO" id="GO:0008270">
    <property type="term" value="F:zinc ion binding"/>
    <property type="evidence" value="ECO:0007669"/>
    <property type="project" value="InterPro"/>
</dbReference>
<dbReference type="InterPro" id="IPR001842">
    <property type="entry name" value="Peptidase_M36"/>
</dbReference>
<evidence type="ECO:0000256" key="7">
    <source>
        <dbReference type="ARBA" id="ARBA00022833"/>
    </source>
</evidence>
<comment type="caution">
    <text evidence="12">The sequence shown here is derived from an EMBL/GenBank/DDBJ whole genome shotgun (WGS) entry which is preliminary data.</text>
</comment>
<accession>A0A8H3B004</accession>
<dbReference type="GO" id="GO:0004222">
    <property type="term" value="F:metalloendopeptidase activity"/>
    <property type="evidence" value="ECO:0007669"/>
    <property type="project" value="InterPro"/>
</dbReference>
<dbReference type="Proteomes" id="UP000663826">
    <property type="component" value="Unassembled WGS sequence"/>
</dbReference>
<organism evidence="12 13">
    <name type="scientific">Rhizoctonia solani</name>
    <dbReference type="NCBI Taxonomy" id="456999"/>
    <lineage>
        <taxon>Eukaryota</taxon>
        <taxon>Fungi</taxon>
        <taxon>Dikarya</taxon>
        <taxon>Basidiomycota</taxon>
        <taxon>Agaricomycotina</taxon>
        <taxon>Agaricomycetes</taxon>
        <taxon>Cantharellales</taxon>
        <taxon>Ceratobasidiaceae</taxon>
        <taxon>Rhizoctonia</taxon>
    </lineage>
</organism>
<dbReference type="Gene3D" id="1.10.390.10">
    <property type="entry name" value="Neutral Protease Domain 2"/>
    <property type="match status" value="1"/>
</dbReference>
<evidence type="ECO:0000256" key="2">
    <source>
        <dbReference type="ARBA" id="ARBA00006006"/>
    </source>
</evidence>
<dbReference type="AlphaFoldDB" id="A0A8H3B004"/>
<dbReference type="EMBL" id="CAJMWQ010001284">
    <property type="protein sequence ID" value="CAE6444415.1"/>
    <property type="molecule type" value="Genomic_DNA"/>
</dbReference>
<gene>
    <name evidence="12" type="ORF">RDB_LOCUS73104</name>
</gene>
<keyword evidence="8 11" id="KW-0482">Metalloprotease</keyword>
<proteinExistence type="inferred from homology"/>